<dbReference type="AlphaFoldDB" id="A0A1V8ZXJ3"/>
<dbReference type="InterPro" id="IPR011711">
    <property type="entry name" value="GntR_C"/>
</dbReference>
<proteinExistence type="predicted"/>
<keyword evidence="1" id="KW-0805">Transcription regulation</keyword>
<sequence>MSTASAGWQSFVATARPAPALGRHVVDYLRRMIIVGKLRPGTHLVESQLSKTFDVSRGPVRDALRQLEVEGLVESRRRGVFVIGLTADDIDELYDLRALLESHAVRLCLRGGARDFTEARQQLARMEAAAAEHDPAEFAEGDLDFHSSFHRLCGNRRLDNVWQQYRPTFADMLSVTNAEDRDLGPTYRDHVELLDAIVATDSRALELLAEHIEGSRRRMHAAYSRFLDQITT</sequence>
<reference evidence="5 6" key="1">
    <citation type="submission" date="2017-02" db="EMBL/GenBank/DDBJ databases">
        <title>Draft genome of Saccharomonospora sp. 154.</title>
        <authorList>
            <person name="Alonso-Carmona G.S."/>
            <person name="De La Haba R."/>
            <person name="Vera-Gargallo B."/>
            <person name="Sandoval-Trujillo A.H."/>
            <person name="Ramirez-Duran N."/>
            <person name="Ventosa A."/>
        </authorList>
    </citation>
    <scope>NUCLEOTIDE SEQUENCE [LARGE SCALE GENOMIC DNA]</scope>
    <source>
        <strain evidence="5 6">LRS4.154</strain>
    </source>
</reference>
<name>A0A1V8ZXJ3_SACPI</name>
<feature type="domain" description="HTH gntR-type" evidence="4">
    <location>
        <begin position="19"/>
        <end position="85"/>
    </location>
</feature>
<dbReference type="SUPFAM" id="SSF48008">
    <property type="entry name" value="GntR ligand-binding domain-like"/>
    <property type="match status" value="1"/>
</dbReference>
<accession>A0A1V8ZXJ3</accession>
<dbReference type="Gene3D" id="1.20.120.530">
    <property type="entry name" value="GntR ligand-binding domain-like"/>
    <property type="match status" value="1"/>
</dbReference>
<keyword evidence="3" id="KW-0804">Transcription</keyword>
<protein>
    <submittedName>
        <fullName evidence="5">GntR family transcriptional regulator</fullName>
    </submittedName>
</protein>
<evidence type="ECO:0000313" key="5">
    <source>
        <dbReference type="EMBL" id="OQO89639.1"/>
    </source>
</evidence>
<dbReference type="RefSeq" id="WP_024875704.1">
    <property type="nucleotide sequence ID" value="NZ_AZUM01000003.1"/>
</dbReference>
<dbReference type="CDD" id="cd07377">
    <property type="entry name" value="WHTH_GntR"/>
    <property type="match status" value="1"/>
</dbReference>
<dbReference type="InterPro" id="IPR036390">
    <property type="entry name" value="WH_DNA-bd_sf"/>
</dbReference>
<evidence type="ECO:0000256" key="3">
    <source>
        <dbReference type="ARBA" id="ARBA00023163"/>
    </source>
</evidence>
<dbReference type="Gene3D" id="1.10.10.10">
    <property type="entry name" value="Winged helix-like DNA-binding domain superfamily/Winged helix DNA-binding domain"/>
    <property type="match status" value="1"/>
</dbReference>
<evidence type="ECO:0000256" key="2">
    <source>
        <dbReference type="ARBA" id="ARBA00023125"/>
    </source>
</evidence>
<evidence type="ECO:0000313" key="6">
    <source>
        <dbReference type="Proteomes" id="UP000192591"/>
    </source>
</evidence>
<organism evidence="5 6">
    <name type="scientific">Saccharomonospora piscinae</name>
    <dbReference type="NCBI Taxonomy" id="687388"/>
    <lineage>
        <taxon>Bacteria</taxon>
        <taxon>Bacillati</taxon>
        <taxon>Actinomycetota</taxon>
        <taxon>Actinomycetes</taxon>
        <taxon>Pseudonocardiales</taxon>
        <taxon>Pseudonocardiaceae</taxon>
        <taxon>Saccharomonospora</taxon>
    </lineage>
</organism>
<dbReference type="InterPro" id="IPR036388">
    <property type="entry name" value="WH-like_DNA-bd_sf"/>
</dbReference>
<keyword evidence="2" id="KW-0238">DNA-binding</keyword>
<dbReference type="GO" id="GO:0003700">
    <property type="term" value="F:DNA-binding transcription factor activity"/>
    <property type="evidence" value="ECO:0007669"/>
    <property type="project" value="InterPro"/>
</dbReference>
<dbReference type="EMBL" id="MWIH01000009">
    <property type="protein sequence ID" value="OQO89639.1"/>
    <property type="molecule type" value="Genomic_DNA"/>
</dbReference>
<dbReference type="STRING" id="1962155.B1813_22275"/>
<dbReference type="SMART" id="SM00895">
    <property type="entry name" value="FCD"/>
    <property type="match status" value="1"/>
</dbReference>
<comment type="caution">
    <text evidence="5">The sequence shown here is derived from an EMBL/GenBank/DDBJ whole genome shotgun (WGS) entry which is preliminary data.</text>
</comment>
<keyword evidence="6" id="KW-1185">Reference proteome</keyword>
<dbReference type="GO" id="GO:0003677">
    <property type="term" value="F:DNA binding"/>
    <property type="evidence" value="ECO:0007669"/>
    <property type="project" value="UniProtKB-KW"/>
</dbReference>
<dbReference type="Pfam" id="PF07729">
    <property type="entry name" value="FCD"/>
    <property type="match status" value="1"/>
</dbReference>
<gene>
    <name evidence="5" type="ORF">B1813_22275</name>
</gene>
<evidence type="ECO:0000259" key="4">
    <source>
        <dbReference type="PROSITE" id="PS50949"/>
    </source>
</evidence>
<dbReference type="PROSITE" id="PS50949">
    <property type="entry name" value="HTH_GNTR"/>
    <property type="match status" value="1"/>
</dbReference>
<dbReference type="SMART" id="SM00345">
    <property type="entry name" value="HTH_GNTR"/>
    <property type="match status" value="1"/>
</dbReference>
<dbReference type="PANTHER" id="PTHR43537:SF45">
    <property type="entry name" value="GNTR FAMILY REGULATORY PROTEIN"/>
    <property type="match status" value="1"/>
</dbReference>
<dbReference type="InterPro" id="IPR000524">
    <property type="entry name" value="Tscrpt_reg_HTH_GntR"/>
</dbReference>
<dbReference type="SUPFAM" id="SSF46785">
    <property type="entry name" value="Winged helix' DNA-binding domain"/>
    <property type="match status" value="1"/>
</dbReference>
<evidence type="ECO:0000256" key="1">
    <source>
        <dbReference type="ARBA" id="ARBA00023015"/>
    </source>
</evidence>
<dbReference type="InterPro" id="IPR008920">
    <property type="entry name" value="TF_FadR/GntR_C"/>
</dbReference>
<dbReference type="PANTHER" id="PTHR43537">
    <property type="entry name" value="TRANSCRIPTIONAL REGULATOR, GNTR FAMILY"/>
    <property type="match status" value="1"/>
</dbReference>
<dbReference type="Pfam" id="PF00392">
    <property type="entry name" value="GntR"/>
    <property type="match status" value="1"/>
</dbReference>
<dbReference type="Proteomes" id="UP000192591">
    <property type="component" value="Unassembled WGS sequence"/>
</dbReference>